<dbReference type="InterPro" id="IPR013249">
    <property type="entry name" value="RNA_pol_sigma70_r4_t2"/>
</dbReference>
<feature type="domain" description="RNA polymerase sigma-70 region 2" evidence="5">
    <location>
        <begin position="19"/>
        <end position="86"/>
    </location>
</feature>
<dbReference type="EMBL" id="SJPV01000001">
    <property type="protein sequence ID" value="TWU42244.1"/>
    <property type="molecule type" value="Genomic_DNA"/>
</dbReference>
<evidence type="ECO:0000256" key="4">
    <source>
        <dbReference type="ARBA" id="ARBA00023163"/>
    </source>
</evidence>
<protein>
    <submittedName>
        <fullName evidence="7">ECF RNA polymerase sigma factor SigL</fullName>
    </submittedName>
</protein>
<dbReference type="InterPro" id="IPR039425">
    <property type="entry name" value="RNA_pol_sigma-70-like"/>
</dbReference>
<name>A0A5C6E196_9BACT</name>
<evidence type="ECO:0000256" key="2">
    <source>
        <dbReference type="ARBA" id="ARBA00023015"/>
    </source>
</evidence>
<comment type="similarity">
    <text evidence="1">Belongs to the sigma-70 factor family. ECF subfamily.</text>
</comment>
<keyword evidence="2" id="KW-0805">Transcription regulation</keyword>
<dbReference type="GO" id="GO:0006352">
    <property type="term" value="P:DNA-templated transcription initiation"/>
    <property type="evidence" value="ECO:0007669"/>
    <property type="project" value="InterPro"/>
</dbReference>
<feature type="domain" description="RNA polymerase sigma factor 70 region 4 type 2" evidence="6">
    <location>
        <begin position="110"/>
        <end position="162"/>
    </location>
</feature>
<sequence>MSGLPSRLADDEPSAWAELYDATADGLFQYVTVLAGDPDAAAEIFQEGFVRLYRSRERLREVDDLKAFVFTVIRNETNRWLSHKQKRMAETATDEPLAESVVHSDDDDTELIRHALKTLSEEEQELIELKVYAQLTFTQISKILRLPSGTCASRYRRSLAKMRLVIQEQIG</sequence>
<dbReference type="GO" id="GO:0016987">
    <property type="term" value="F:sigma factor activity"/>
    <property type="evidence" value="ECO:0007669"/>
    <property type="project" value="UniProtKB-KW"/>
</dbReference>
<dbReference type="Pfam" id="PF08281">
    <property type="entry name" value="Sigma70_r4_2"/>
    <property type="match status" value="1"/>
</dbReference>
<evidence type="ECO:0000256" key="1">
    <source>
        <dbReference type="ARBA" id="ARBA00010641"/>
    </source>
</evidence>
<evidence type="ECO:0000256" key="3">
    <source>
        <dbReference type="ARBA" id="ARBA00023082"/>
    </source>
</evidence>
<evidence type="ECO:0000259" key="6">
    <source>
        <dbReference type="Pfam" id="PF08281"/>
    </source>
</evidence>
<dbReference type="InterPro" id="IPR036388">
    <property type="entry name" value="WH-like_DNA-bd_sf"/>
</dbReference>
<dbReference type="SUPFAM" id="SSF88659">
    <property type="entry name" value="Sigma3 and sigma4 domains of RNA polymerase sigma factors"/>
    <property type="match status" value="1"/>
</dbReference>
<reference evidence="7 8" key="1">
    <citation type="submission" date="2019-02" db="EMBL/GenBank/DDBJ databases">
        <title>Deep-cultivation of Planctomycetes and their phenomic and genomic characterization uncovers novel biology.</title>
        <authorList>
            <person name="Wiegand S."/>
            <person name="Jogler M."/>
            <person name="Boedeker C."/>
            <person name="Pinto D."/>
            <person name="Vollmers J."/>
            <person name="Rivas-Marin E."/>
            <person name="Kohn T."/>
            <person name="Peeters S.H."/>
            <person name="Heuer A."/>
            <person name="Rast P."/>
            <person name="Oberbeckmann S."/>
            <person name="Bunk B."/>
            <person name="Jeske O."/>
            <person name="Meyerdierks A."/>
            <person name="Storesund J.E."/>
            <person name="Kallscheuer N."/>
            <person name="Luecker S."/>
            <person name="Lage O.M."/>
            <person name="Pohl T."/>
            <person name="Merkel B.J."/>
            <person name="Hornburger P."/>
            <person name="Mueller R.-W."/>
            <person name="Bruemmer F."/>
            <person name="Labrenz M."/>
            <person name="Spormann A.M."/>
            <person name="Op Den Camp H."/>
            <person name="Overmann J."/>
            <person name="Amann R."/>
            <person name="Jetten M.S.M."/>
            <person name="Mascher T."/>
            <person name="Medema M.H."/>
            <person name="Devos D.P."/>
            <person name="Kaster A.-K."/>
            <person name="Ovreas L."/>
            <person name="Rohde M."/>
            <person name="Galperin M.Y."/>
            <person name="Jogler C."/>
        </authorList>
    </citation>
    <scope>NUCLEOTIDE SEQUENCE [LARGE SCALE GENOMIC DNA]</scope>
    <source>
        <strain evidence="7 8">Poly41</strain>
    </source>
</reference>
<dbReference type="InterPro" id="IPR013325">
    <property type="entry name" value="RNA_pol_sigma_r2"/>
</dbReference>
<gene>
    <name evidence="7" type="primary">sigL_1</name>
    <name evidence="7" type="ORF">Poly41_05400</name>
</gene>
<evidence type="ECO:0000313" key="8">
    <source>
        <dbReference type="Proteomes" id="UP000319143"/>
    </source>
</evidence>
<organism evidence="7 8">
    <name type="scientific">Novipirellula artificiosorum</name>
    <dbReference type="NCBI Taxonomy" id="2528016"/>
    <lineage>
        <taxon>Bacteria</taxon>
        <taxon>Pseudomonadati</taxon>
        <taxon>Planctomycetota</taxon>
        <taxon>Planctomycetia</taxon>
        <taxon>Pirellulales</taxon>
        <taxon>Pirellulaceae</taxon>
        <taxon>Novipirellula</taxon>
    </lineage>
</organism>
<dbReference type="AlphaFoldDB" id="A0A5C6E196"/>
<dbReference type="InterPro" id="IPR007627">
    <property type="entry name" value="RNA_pol_sigma70_r2"/>
</dbReference>
<evidence type="ECO:0000259" key="5">
    <source>
        <dbReference type="Pfam" id="PF04542"/>
    </source>
</evidence>
<dbReference type="InterPro" id="IPR013324">
    <property type="entry name" value="RNA_pol_sigma_r3/r4-like"/>
</dbReference>
<keyword evidence="3" id="KW-0731">Sigma factor</keyword>
<dbReference type="Gene3D" id="1.10.1740.10">
    <property type="match status" value="1"/>
</dbReference>
<dbReference type="Gene3D" id="1.10.10.10">
    <property type="entry name" value="Winged helix-like DNA-binding domain superfamily/Winged helix DNA-binding domain"/>
    <property type="match status" value="1"/>
</dbReference>
<dbReference type="Proteomes" id="UP000319143">
    <property type="component" value="Unassembled WGS sequence"/>
</dbReference>
<dbReference type="SUPFAM" id="SSF88946">
    <property type="entry name" value="Sigma2 domain of RNA polymerase sigma factors"/>
    <property type="match status" value="1"/>
</dbReference>
<dbReference type="OrthoDB" id="272950at2"/>
<dbReference type="RefSeq" id="WP_146524340.1">
    <property type="nucleotide sequence ID" value="NZ_SJPV01000001.1"/>
</dbReference>
<dbReference type="GO" id="GO:0003677">
    <property type="term" value="F:DNA binding"/>
    <property type="evidence" value="ECO:0007669"/>
    <property type="project" value="InterPro"/>
</dbReference>
<evidence type="ECO:0000313" key="7">
    <source>
        <dbReference type="EMBL" id="TWU42244.1"/>
    </source>
</evidence>
<accession>A0A5C6E196</accession>
<keyword evidence="4" id="KW-0804">Transcription</keyword>
<proteinExistence type="inferred from homology"/>
<dbReference type="PANTHER" id="PTHR43133">
    <property type="entry name" value="RNA POLYMERASE ECF-TYPE SIGMA FACTO"/>
    <property type="match status" value="1"/>
</dbReference>
<dbReference type="Pfam" id="PF04542">
    <property type="entry name" value="Sigma70_r2"/>
    <property type="match status" value="1"/>
</dbReference>
<keyword evidence="8" id="KW-1185">Reference proteome</keyword>
<comment type="caution">
    <text evidence="7">The sequence shown here is derived from an EMBL/GenBank/DDBJ whole genome shotgun (WGS) entry which is preliminary data.</text>
</comment>
<dbReference type="InterPro" id="IPR014284">
    <property type="entry name" value="RNA_pol_sigma-70_dom"/>
</dbReference>
<dbReference type="PANTHER" id="PTHR43133:SF62">
    <property type="entry name" value="RNA POLYMERASE SIGMA FACTOR SIGZ"/>
    <property type="match status" value="1"/>
</dbReference>
<dbReference type="NCBIfam" id="TIGR02937">
    <property type="entry name" value="sigma70-ECF"/>
    <property type="match status" value="1"/>
</dbReference>